<sequence length="502" mass="51586">MTGSSEKLPVAVPSAALQAVAATAAPSFPANEPMRSMAVRAWAVDVLLCHCGTQALSLGWLTRASGQIADFILTGEGPTDAALDWAHQKNPREASKPGVSRYGEACPSGAPQGNRTDKGEDQNCDAAAHRLPSPDQGEPAGHEAAAEAGEASASPAAPTPSQGPASPRAGLPAGSGCDEIPASTSSSVWPSGWESVPTDGYEAFWKYYALRDNPFPTGPGELNVQALDWADGWWRAHNEKQGAAAAAAGTGCPDPSSNGGYRAPSTTPTGGDDDEGDLAAEPQTELHSCAGAVAASPEKSPSVADGDALDPDPDPVPDTDGAAAPEPDAGVQAPATEFQDPDARRASDACTDAVAACLPASPRPRSSTTTRPPSRAISRTPGPTPSRAGTGHQAPPAYASAQRHDAARVAGKEGAAEEQAQIAEFLATKGARKIEPGGFEDLVLRTMKDAGHEVTKKRRGVRAHVDWYVDGKKVGDWSAIVSRANKLRRAKGMDPLSSAEAA</sequence>
<feature type="compositionally biased region" description="Low complexity" evidence="1">
    <location>
        <begin position="146"/>
        <end position="167"/>
    </location>
</feature>
<dbReference type="Proteomes" id="UP000277424">
    <property type="component" value="Unassembled WGS sequence"/>
</dbReference>
<dbReference type="RefSeq" id="WP_147431018.1">
    <property type="nucleotide sequence ID" value="NZ_RBIG01000002.1"/>
</dbReference>
<feature type="compositionally biased region" description="Acidic residues" evidence="1">
    <location>
        <begin position="307"/>
        <end position="317"/>
    </location>
</feature>
<feature type="region of interest" description="Disordered" evidence="1">
    <location>
        <begin position="90"/>
        <end position="194"/>
    </location>
</feature>
<evidence type="ECO:0000256" key="1">
    <source>
        <dbReference type="SAM" id="MobiDB-lite"/>
    </source>
</evidence>
<evidence type="ECO:0000313" key="2">
    <source>
        <dbReference type="EMBL" id="RKQ70149.1"/>
    </source>
</evidence>
<dbReference type="AlphaFoldDB" id="A0A420WGS2"/>
<dbReference type="EMBL" id="RBIG01000002">
    <property type="protein sequence ID" value="RKQ70149.1"/>
    <property type="molecule type" value="Genomic_DNA"/>
</dbReference>
<accession>A0A420WGS2</accession>
<feature type="region of interest" description="Disordered" evidence="1">
    <location>
        <begin position="241"/>
        <end position="279"/>
    </location>
</feature>
<evidence type="ECO:0000313" key="3">
    <source>
        <dbReference type="Proteomes" id="UP000277424"/>
    </source>
</evidence>
<feature type="region of interest" description="Disordered" evidence="1">
    <location>
        <begin position="291"/>
        <end position="406"/>
    </location>
</feature>
<comment type="caution">
    <text evidence="2">The sequence shown here is derived from an EMBL/GenBank/DDBJ whole genome shotgun (WGS) entry which is preliminary data.</text>
</comment>
<name>A0A420WGS2_9PROT</name>
<organism evidence="2 3">
    <name type="scientific">Oceanibaculum indicum</name>
    <dbReference type="NCBI Taxonomy" id="526216"/>
    <lineage>
        <taxon>Bacteria</taxon>
        <taxon>Pseudomonadati</taxon>
        <taxon>Pseudomonadota</taxon>
        <taxon>Alphaproteobacteria</taxon>
        <taxon>Rhodospirillales</taxon>
        <taxon>Oceanibaculaceae</taxon>
        <taxon>Oceanibaculum</taxon>
    </lineage>
</organism>
<protein>
    <submittedName>
        <fullName evidence="2">Uncharacterized protein</fullName>
    </submittedName>
</protein>
<proteinExistence type="predicted"/>
<feature type="compositionally biased region" description="Low complexity" evidence="1">
    <location>
        <begin position="359"/>
        <end position="381"/>
    </location>
</feature>
<gene>
    <name evidence="2" type="ORF">BCL74_2089</name>
</gene>
<reference evidence="2 3" key="1">
    <citation type="submission" date="2018-10" db="EMBL/GenBank/DDBJ databases">
        <title>Comparative analysis of microorganisms from saline springs in Andes Mountain Range, Colombia.</title>
        <authorList>
            <person name="Rubin E."/>
        </authorList>
    </citation>
    <scope>NUCLEOTIDE SEQUENCE [LARGE SCALE GENOMIC DNA]</scope>
    <source>
        <strain evidence="2 3">USBA 36</strain>
    </source>
</reference>